<organism evidence="2 3">
    <name type="scientific">Bradyrhizobium forestalis</name>
    <dbReference type="NCBI Taxonomy" id="1419263"/>
    <lineage>
        <taxon>Bacteria</taxon>
        <taxon>Pseudomonadati</taxon>
        <taxon>Pseudomonadota</taxon>
        <taxon>Alphaproteobacteria</taxon>
        <taxon>Hyphomicrobiales</taxon>
        <taxon>Nitrobacteraceae</taxon>
        <taxon>Bradyrhizobium</taxon>
    </lineage>
</organism>
<feature type="chain" id="PRO_5014928774" description="DUF3551 domain-containing protein" evidence="1">
    <location>
        <begin position="20"/>
        <end position="89"/>
    </location>
</feature>
<comment type="caution">
    <text evidence="2">The sequence shown here is derived from an EMBL/GenBank/DDBJ whole genome shotgun (WGS) entry which is preliminary data.</text>
</comment>
<dbReference type="EMBL" id="PGVG01000002">
    <property type="protein sequence ID" value="PJG56639.1"/>
    <property type="molecule type" value="Genomic_DNA"/>
</dbReference>
<protein>
    <recommendedName>
        <fullName evidence="4">DUF3551 domain-containing protein</fullName>
    </recommendedName>
</protein>
<feature type="signal peptide" evidence="1">
    <location>
        <begin position="1"/>
        <end position="19"/>
    </location>
</feature>
<accession>A0A2M8RFP0</accession>
<reference evidence="2 3" key="1">
    <citation type="submission" date="2017-11" db="EMBL/GenBank/DDBJ databases">
        <title>Bradyrhizobium forestalis sp. nov., an efficient nitrogen-fixing bacterium isolated from nodules of forest legume species in the Amazon.</title>
        <authorList>
            <person name="Costa E.M."/>
            <person name="Guimaraes A."/>
            <person name="Carvalho T.S."/>
            <person name="Rodrigues T.L."/>
            <person name="Ribeiro P.R.A."/>
            <person name="Lebbe L."/>
            <person name="Willems A."/>
            <person name="Moreira F.M.S."/>
        </authorList>
    </citation>
    <scope>NUCLEOTIDE SEQUENCE [LARGE SCALE GENOMIC DNA]</scope>
    <source>
        <strain evidence="2 3">INPA54B</strain>
    </source>
</reference>
<evidence type="ECO:0008006" key="4">
    <source>
        <dbReference type="Google" id="ProtNLM"/>
    </source>
</evidence>
<evidence type="ECO:0000313" key="2">
    <source>
        <dbReference type="EMBL" id="PJG56639.1"/>
    </source>
</evidence>
<proteinExistence type="predicted"/>
<keyword evidence="3" id="KW-1185">Reference proteome</keyword>
<name>A0A2M8RFP0_9BRAD</name>
<evidence type="ECO:0000256" key="1">
    <source>
        <dbReference type="SAM" id="SignalP"/>
    </source>
</evidence>
<dbReference type="AlphaFoldDB" id="A0A2M8RFP0"/>
<evidence type="ECO:0000313" key="3">
    <source>
        <dbReference type="Proteomes" id="UP000231194"/>
    </source>
</evidence>
<keyword evidence="1" id="KW-0732">Signal</keyword>
<sequence>MRMLLVAFLTVASIAQAHAEAKTNVPDASCSYTLSSGETYKIPAGQNLCWRVPPPSYKVYTLLRCDPPFQELNRVRLGDGQCNRYEERQ</sequence>
<dbReference type="Proteomes" id="UP000231194">
    <property type="component" value="Unassembled WGS sequence"/>
</dbReference>
<gene>
    <name evidence="2" type="ORF">CVM73_03570</name>
</gene>